<comment type="caution">
    <text evidence="4">The sequence shown here is derived from an EMBL/GenBank/DDBJ whole genome shotgun (WGS) entry which is preliminary data.</text>
</comment>
<keyword evidence="4" id="KW-0378">Hydrolase</keyword>
<dbReference type="InterPro" id="IPR018392">
    <property type="entry name" value="LysM"/>
</dbReference>
<keyword evidence="5" id="KW-1185">Reference proteome</keyword>
<accession>A0A841L3D5</accession>
<evidence type="ECO:0000256" key="2">
    <source>
        <dbReference type="SAM" id="MobiDB-lite"/>
    </source>
</evidence>
<dbReference type="Pfam" id="PF01551">
    <property type="entry name" value="Peptidase_M23"/>
    <property type="match status" value="1"/>
</dbReference>
<dbReference type="CDD" id="cd00118">
    <property type="entry name" value="LysM"/>
    <property type="match status" value="1"/>
</dbReference>
<dbReference type="SUPFAM" id="SSF51261">
    <property type="entry name" value="Duplicated hybrid motif"/>
    <property type="match status" value="1"/>
</dbReference>
<dbReference type="InterPro" id="IPR016047">
    <property type="entry name" value="M23ase_b-sheet_dom"/>
</dbReference>
<dbReference type="InterPro" id="IPR036779">
    <property type="entry name" value="LysM_dom_sf"/>
</dbReference>
<dbReference type="SMART" id="SM00257">
    <property type="entry name" value="LysM"/>
    <property type="match status" value="1"/>
</dbReference>
<reference evidence="4 5" key="1">
    <citation type="submission" date="2020-08" db="EMBL/GenBank/DDBJ databases">
        <title>Genomic Encyclopedia of Type Strains, Phase IV (KMG-IV): sequencing the most valuable type-strain genomes for metagenomic binning, comparative biology and taxonomic classification.</title>
        <authorList>
            <person name="Goeker M."/>
        </authorList>
    </citation>
    <scope>NUCLEOTIDE SEQUENCE [LARGE SCALE GENOMIC DNA]</scope>
    <source>
        <strain evidence="4 5">DSM 102189</strain>
    </source>
</reference>
<dbReference type="Gene3D" id="3.10.350.10">
    <property type="entry name" value="LysM domain"/>
    <property type="match status" value="1"/>
</dbReference>
<dbReference type="Proteomes" id="UP000538147">
    <property type="component" value="Unassembled WGS sequence"/>
</dbReference>
<proteinExistence type="inferred from homology"/>
<comment type="similarity">
    <text evidence="1">Belongs to the E.coli NlpD/Haemophilus LppB family.</text>
</comment>
<feature type="region of interest" description="Disordered" evidence="2">
    <location>
        <begin position="99"/>
        <end position="125"/>
    </location>
</feature>
<dbReference type="PANTHER" id="PTHR21666:SF263">
    <property type="entry name" value="MUREIN HYDROLASE ACTIVATOR NLPD"/>
    <property type="match status" value="1"/>
</dbReference>
<sequence>MRTYVVRPGDTGIAIARDQGVRWTDVVTLNRLEPPYLLRVGDWLQLPARSATLASRPPRRTTPARPANARRSTATPSTPTSIEARARAFSLDVETLITGTEPAGRAGPATPRSSAATPRPVAGAPAFRWPVDGRLLAGFGPKPAGRFNDGINLKAGAGSPVRAAADGTVAYAGDAITGFGNLVLIRHEGGWVTAYGHNEALLVQRGTSVKAGEPIARVGSTGAVAEPQLHFEIRNGRTAIDPLRLLPPR</sequence>
<name>A0A841L3D5_9SPHN</name>
<evidence type="ECO:0000313" key="5">
    <source>
        <dbReference type="Proteomes" id="UP000538147"/>
    </source>
</evidence>
<dbReference type="RefSeq" id="WP_184196570.1">
    <property type="nucleotide sequence ID" value="NZ_BMOX01000107.1"/>
</dbReference>
<dbReference type="Pfam" id="PF01476">
    <property type="entry name" value="LysM"/>
    <property type="match status" value="1"/>
</dbReference>
<dbReference type="CDD" id="cd12797">
    <property type="entry name" value="M23_peptidase"/>
    <property type="match status" value="1"/>
</dbReference>
<evidence type="ECO:0000313" key="4">
    <source>
        <dbReference type="EMBL" id="MBB6226930.1"/>
    </source>
</evidence>
<dbReference type="InterPro" id="IPR011055">
    <property type="entry name" value="Dup_hybrid_motif"/>
</dbReference>
<dbReference type="GO" id="GO:0004222">
    <property type="term" value="F:metalloendopeptidase activity"/>
    <property type="evidence" value="ECO:0007669"/>
    <property type="project" value="TreeGrafter"/>
</dbReference>
<dbReference type="InterPro" id="IPR050570">
    <property type="entry name" value="Cell_wall_metabolism_enzyme"/>
</dbReference>
<dbReference type="PANTHER" id="PTHR21666">
    <property type="entry name" value="PEPTIDASE-RELATED"/>
    <property type="match status" value="1"/>
</dbReference>
<protein>
    <submittedName>
        <fullName evidence="4">Murein DD-endopeptidase MepM/ murein hydrolase activator NlpD</fullName>
    </submittedName>
</protein>
<dbReference type="PROSITE" id="PS51782">
    <property type="entry name" value="LYSM"/>
    <property type="match status" value="1"/>
</dbReference>
<dbReference type="AlphaFoldDB" id="A0A841L3D5"/>
<feature type="domain" description="LysM" evidence="3">
    <location>
        <begin position="2"/>
        <end position="46"/>
    </location>
</feature>
<feature type="compositionally biased region" description="Low complexity" evidence="2">
    <location>
        <begin position="51"/>
        <end position="81"/>
    </location>
</feature>
<feature type="region of interest" description="Disordered" evidence="2">
    <location>
        <begin position="51"/>
        <end position="83"/>
    </location>
</feature>
<dbReference type="Gene3D" id="2.70.70.10">
    <property type="entry name" value="Glucose Permease (Domain IIA)"/>
    <property type="match status" value="1"/>
</dbReference>
<organism evidence="4 5">
    <name type="scientific">Polymorphobacter multimanifer</name>
    <dbReference type="NCBI Taxonomy" id="1070431"/>
    <lineage>
        <taxon>Bacteria</taxon>
        <taxon>Pseudomonadati</taxon>
        <taxon>Pseudomonadota</taxon>
        <taxon>Alphaproteobacteria</taxon>
        <taxon>Sphingomonadales</taxon>
        <taxon>Sphingosinicellaceae</taxon>
        <taxon>Polymorphobacter</taxon>
    </lineage>
</organism>
<dbReference type="EMBL" id="JACIIV010000007">
    <property type="protein sequence ID" value="MBB6226930.1"/>
    <property type="molecule type" value="Genomic_DNA"/>
</dbReference>
<evidence type="ECO:0000256" key="1">
    <source>
        <dbReference type="ARBA" id="ARBA00038420"/>
    </source>
</evidence>
<evidence type="ECO:0000259" key="3">
    <source>
        <dbReference type="PROSITE" id="PS51782"/>
    </source>
</evidence>
<gene>
    <name evidence="4" type="ORF">FHS79_001092</name>
</gene>